<feature type="coiled-coil region" evidence="1">
    <location>
        <begin position="278"/>
        <end position="318"/>
    </location>
</feature>
<evidence type="ECO:0000313" key="3">
    <source>
        <dbReference type="EMBL" id="BFH72682.1"/>
    </source>
</evidence>
<feature type="transmembrane region" description="Helical" evidence="2">
    <location>
        <begin position="187"/>
        <end position="205"/>
    </location>
</feature>
<organism evidence="3">
    <name type="scientific">Sulfurisphaera javensis</name>
    <dbReference type="NCBI Taxonomy" id="2049879"/>
    <lineage>
        <taxon>Archaea</taxon>
        <taxon>Thermoproteota</taxon>
        <taxon>Thermoprotei</taxon>
        <taxon>Sulfolobales</taxon>
        <taxon>Sulfolobaceae</taxon>
        <taxon>Sulfurisphaera</taxon>
    </lineage>
</organism>
<keyword evidence="2" id="KW-1133">Transmembrane helix</keyword>
<keyword evidence="2" id="KW-0812">Transmembrane</keyword>
<reference evidence="3" key="1">
    <citation type="submission" date="2024-03" db="EMBL/GenBank/DDBJ databases">
        <title>Complete genome sequence of Sulfurisphaera javensis strain KD-1.</title>
        <authorList>
            <person name="Sakai H."/>
            <person name="Nur N."/>
            <person name="Suwanto A."/>
            <person name="Kurosawa N."/>
        </authorList>
    </citation>
    <scope>NUCLEOTIDE SEQUENCE</scope>
    <source>
        <strain evidence="3">KD-1</strain>
    </source>
</reference>
<feature type="transmembrane region" description="Helical" evidence="2">
    <location>
        <begin position="87"/>
        <end position="108"/>
    </location>
</feature>
<dbReference type="EMBL" id="AP031322">
    <property type="protein sequence ID" value="BFH72682.1"/>
    <property type="molecule type" value="Genomic_DNA"/>
</dbReference>
<feature type="transmembrane region" description="Helical" evidence="2">
    <location>
        <begin position="42"/>
        <end position="67"/>
    </location>
</feature>
<keyword evidence="1" id="KW-0175">Coiled coil</keyword>
<accession>A0AAT9GPE4</accession>
<evidence type="ECO:0000256" key="2">
    <source>
        <dbReference type="SAM" id="Phobius"/>
    </source>
</evidence>
<feature type="transmembrane region" description="Helical" evidence="2">
    <location>
        <begin position="12"/>
        <end position="30"/>
    </location>
</feature>
<keyword evidence="2" id="KW-0472">Membrane</keyword>
<dbReference type="AlphaFoldDB" id="A0AAT9GPE4"/>
<feature type="transmembrane region" description="Helical" evidence="2">
    <location>
        <begin position="115"/>
        <end position="136"/>
    </location>
</feature>
<sequence length="608" mass="68836">MSFLINNVNELVKKVIIMIINGLLTFYLSLHLTNLNFSYIMFGLVLAISFLVGEILMPLLIGGSIIIENLSVFQSLLSGNVSISTTLIEKILIIIVFLLIVPIIHLAVRKNSRGLISASSLILQYFNPTYSFIFYFSGISFNENYIDGILSFLPFIYLLFNYNIHNLIVPLIFLLIASIIYSYNKHFYSIIGVFPLAISAYYLSTTFGISTIYYGIILSAVINVIDKVINTTKNIKENKEAFFALKNKITEEIKNITTALYSIKSDIGKERSDIIKLLDTTQTSLSSLQNKLNECNNLKCLNEINDELNNSKRILTIEINNVLFDLIREYNDFTLELKKIGVNLTELEYPKEEIKIEEIVNFYRQLKQTIESNLILATNIINNMIENLSKDLGIMQDKITIINMNFISSKLNGIDVSLIDKKLNSCTSKALEVVSVFGNEEDYELKKSLADLSLQQFTVSKLNNATKILEKINNIFLVDLSALNNSLKALSSIYNLPEIDNLTNLINIEIQTLQTPDMPYCEKISRLYNSISEIKEAIELANNKDTLTQLSELVETLLPQILETGEVNLDEVGINDKYVNFIIALLNKKGFNAKVEGNKILLKINSKE</sequence>
<dbReference type="KEGG" id="sjv:SJAV_06260"/>
<evidence type="ECO:0000256" key="1">
    <source>
        <dbReference type="SAM" id="Coils"/>
    </source>
</evidence>
<proteinExistence type="predicted"/>
<name>A0AAT9GPE4_9CREN</name>
<gene>
    <name evidence="3" type="ORF">SJAV_06260</name>
</gene>
<feature type="transmembrane region" description="Helical" evidence="2">
    <location>
        <begin position="156"/>
        <end position="180"/>
    </location>
</feature>
<protein>
    <submittedName>
        <fullName evidence="3">Uncharacterized protein</fullName>
    </submittedName>
</protein>